<dbReference type="SMART" id="SM00634">
    <property type="entry name" value="BID_1"/>
    <property type="match status" value="9"/>
</dbReference>
<sequence>MRRRIGFLAALIVSLAACGGGSGSSSGLNYGQPTVEVSGLEQGEQVTVTLEGAQSEQLSFAADGSRRFTTRVQDDKSYTLSLAATGTVCTFGNGRNAIVSKNASQAHAVGCGREVVAPPPDPDPNDPDPADPADPQARSLQVSLGGVGSAENPIRDGQHATVQVTLRGAGGQLLAGEVVHFSTTLGELSVDSALTTSAGVATVILSAGDTKGAGSLTVTHHYLQGEDEHVARHTVNFATEGDAAGAPPVQSDDYVLSLQLFDAAGALLGPAEAIVTVNAPLTLRATLTHNGAPVPGAIVRFNTAVGEIEHSSRLTNAAGVATTTLTAGATAAAGTVNATVTIGQTTVSGSINAESLGGQQPGSGTAAVVVALALLDSTNNPVGTAANPITQDRPATVIATVTLDGQPLANEVLEFTSPNYGELSPTSALTDAAGRAQVQLRAGEQEGAGTLAAAVMYQGQPYTGSVNFLTRGASHEDGETMTLTLKLDGESAPYALNPLTSNSPGVVEVELTRGDTAIPVPGQLITLASDIGQLEVDRVLTDGNGRASTRIAVGENDPSGAGTLTATFTLGGEQHEVTLNFALVNTSVDRKPELTLTLSNIQIDKDNPALVQATVTQDGAPVAGVVVEFSTDAGVLSPTSGRALTDAAGVATLNLLAGEVQTAGTITARLFGVADVEDTATFNTKGDGGVVQNPEAGWDIEFALRDQSNTADITEIGGNDIGLLVVRLVDDQGNGVAGQIINLSVTAGNLAPASGLVLTGADGRAQATLASGGVPGAGTATATFGSLEKSVNFMLTGEEPVVGNIAMTAPAEINASAPAMIVAQVTDASGQPVANQIVTFTTELGTMTPASGRVATDNTGNARIELDVGEAEGAGVLTATTEFDSQPVSTRHVFTAVQDFQLALVVTYSDPTASVVTSEHPATIVAILQGANGPVEGKVVTFAATVGELAGTSGRTNASGEVEMTLVAGTVPGDGEVIATLTDNAAVNARAAVKTLGGASLFTFEIISIRNSGGDVTTGNPIRGGDPARVRVSVVHPDTDKVADQLVTLETTLGEFQGPVSSGTTATIATDSSGEAWVELASTGVSGGGIVTASFPAAGLTDTAVFTIRESGVNDVYLEALRVYDNNNVETRIVPADGFLTVEARVVDGAGIPIQNRVVAFALDAPAGVGGLDPVNGTALTDGNGVATVKLMSGAERGAGIVTATVRIGWEGEEQSSSQSASFSSEGGGVEATPEPVEIAFEFDAAVDPGPGLPLALSEGRSLLVSVAFTSNGAPWMGEGYVEFNSHCLQTGHATLVPDAPVPNLGGYARATYTPGTGCVVDTLYARAQIGAELLVAERAVEVSAAPAQAIEFIGATPAALGLQGSSHAGAVETGQLSFIVRNAAGNPVAAGTEVRFSTVNDIGGFEITSDPVSQTDQNGQVVVTVRSGSVPMVAGVRAELLADASIFATGQIPIHSGVVTQNRFSLATEQINVLAGDHQGVSVPVTIRAADRFGNWLDGVDVNFTTELGDIDGSCETTNGTCTVMWTSHGAQPIHFDEGRATRGCSSINAFEQGVLNPVRCDAFDRYGRSTVTAWTIGEESFIDQNGNNLFDEGEQWTRLPEAFRDDNETGFHEREPLFSEEYMDFDQDGGYTEVDPAAPFRGVGCADTDPASPHCKALTHVRRSALIVLATDNVQGWVVAPGSSYTGWGDISDSNTPPQGWGRTTLTGLVPVVSLPPEGGDFRVIMADMNGNAPAAGSSISVEVTDSSARILGEPSCQAASRTEPLVCDFSVKPSSGQTAIEPGTDILVTLQSAAAIGPVLLPAIPVQN</sequence>
<feature type="signal peptide" evidence="3">
    <location>
        <begin position="1"/>
        <end position="19"/>
    </location>
</feature>
<gene>
    <name evidence="5" type="ORF">MU846_04675</name>
</gene>
<feature type="region of interest" description="Disordered" evidence="2">
    <location>
        <begin position="1213"/>
        <end position="1232"/>
    </location>
</feature>
<comment type="similarity">
    <text evidence="1">Belongs to the intimin/invasin family.</text>
</comment>
<dbReference type="Gene3D" id="2.60.40.10">
    <property type="entry name" value="Immunoglobulins"/>
    <property type="match status" value="10"/>
</dbReference>
<accession>A0ABT0E5R9</accession>
<reference evidence="5" key="1">
    <citation type="submission" date="2022-04" db="EMBL/GenBank/DDBJ databases">
        <title>Alcanivorax sp. CY1518 draft genome sequence.</title>
        <authorList>
            <person name="Zhao G."/>
            <person name="An M."/>
        </authorList>
    </citation>
    <scope>NUCLEOTIDE SEQUENCE</scope>
    <source>
        <strain evidence="5">CY1518</strain>
    </source>
</reference>
<dbReference type="InterPro" id="IPR008964">
    <property type="entry name" value="Invasin/intimin_cell_adhesion"/>
</dbReference>
<feature type="domain" description="Big-1" evidence="4">
    <location>
        <begin position="705"/>
        <end position="794"/>
    </location>
</feature>
<name>A0ABT0E5R9_9GAMM</name>
<evidence type="ECO:0000256" key="3">
    <source>
        <dbReference type="SAM" id="SignalP"/>
    </source>
</evidence>
<evidence type="ECO:0000256" key="2">
    <source>
        <dbReference type="SAM" id="MobiDB-lite"/>
    </source>
</evidence>
<dbReference type="Proteomes" id="UP001165524">
    <property type="component" value="Unassembled WGS sequence"/>
</dbReference>
<comment type="caution">
    <text evidence="5">The sequence shown here is derived from an EMBL/GenBank/DDBJ whole genome shotgun (WGS) entry which is preliminary data.</text>
</comment>
<evidence type="ECO:0000313" key="5">
    <source>
        <dbReference type="EMBL" id="MCK0536997.1"/>
    </source>
</evidence>
<keyword evidence="6" id="KW-1185">Reference proteome</keyword>
<feature type="domain" description="Big-1" evidence="4">
    <location>
        <begin position="262"/>
        <end position="350"/>
    </location>
</feature>
<feature type="compositionally biased region" description="Low complexity" evidence="2">
    <location>
        <begin position="1215"/>
        <end position="1225"/>
    </location>
</feature>
<dbReference type="SUPFAM" id="SSF49373">
    <property type="entry name" value="Invasin/intimin cell-adhesion fragments"/>
    <property type="match status" value="11"/>
</dbReference>
<feature type="domain" description="Big-1" evidence="4">
    <location>
        <begin position="373"/>
        <end position="466"/>
    </location>
</feature>
<feature type="domain" description="Big-1" evidence="4">
    <location>
        <begin position="904"/>
        <end position="990"/>
    </location>
</feature>
<evidence type="ECO:0000259" key="4">
    <source>
        <dbReference type="SMART" id="SM00634"/>
    </source>
</evidence>
<dbReference type="InterPro" id="IPR013783">
    <property type="entry name" value="Ig-like_fold"/>
</dbReference>
<feature type="domain" description="Big-1" evidence="4">
    <location>
        <begin position="1122"/>
        <end position="1222"/>
    </location>
</feature>
<protein>
    <recommendedName>
        <fullName evidence="4">Big-1 domain-containing protein</fullName>
    </recommendedName>
</protein>
<feature type="domain" description="Big-1" evidence="4">
    <location>
        <begin position="597"/>
        <end position="680"/>
    </location>
</feature>
<proteinExistence type="inferred from homology"/>
<feature type="domain" description="Big-1" evidence="4">
    <location>
        <begin position="1359"/>
        <end position="1451"/>
    </location>
</feature>
<feature type="region of interest" description="Disordered" evidence="2">
    <location>
        <begin position="113"/>
        <end position="139"/>
    </location>
</feature>
<organism evidence="5 6">
    <name type="scientific">Alcanivorax quisquiliarum</name>
    <dbReference type="NCBI Taxonomy" id="2933565"/>
    <lineage>
        <taxon>Bacteria</taxon>
        <taxon>Pseudomonadati</taxon>
        <taxon>Pseudomonadota</taxon>
        <taxon>Gammaproteobacteria</taxon>
        <taxon>Oceanospirillales</taxon>
        <taxon>Alcanivoracaceae</taxon>
        <taxon>Alcanivorax</taxon>
    </lineage>
</organism>
<evidence type="ECO:0000256" key="1">
    <source>
        <dbReference type="ARBA" id="ARBA00010116"/>
    </source>
</evidence>
<feature type="chain" id="PRO_5046820789" description="Big-1 domain-containing protein" evidence="3">
    <location>
        <begin position="20"/>
        <end position="1811"/>
    </location>
</feature>
<keyword evidence="3" id="KW-0732">Signal</keyword>
<feature type="domain" description="Big-1" evidence="4">
    <location>
        <begin position="809"/>
        <end position="891"/>
    </location>
</feature>
<evidence type="ECO:0000313" key="6">
    <source>
        <dbReference type="Proteomes" id="UP001165524"/>
    </source>
</evidence>
<dbReference type="RefSeq" id="WP_246948994.1">
    <property type="nucleotide sequence ID" value="NZ_JALKII010000002.1"/>
</dbReference>
<feature type="domain" description="Big-1" evidence="4">
    <location>
        <begin position="1005"/>
        <end position="1105"/>
    </location>
</feature>
<dbReference type="EMBL" id="JALKII010000002">
    <property type="protein sequence ID" value="MCK0536997.1"/>
    <property type="molecule type" value="Genomic_DNA"/>
</dbReference>
<dbReference type="InterPro" id="IPR003344">
    <property type="entry name" value="Big_1_dom"/>
</dbReference>
<dbReference type="PROSITE" id="PS51257">
    <property type="entry name" value="PROKAR_LIPOPROTEIN"/>
    <property type="match status" value="1"/>
</dbReference>